<dbReference type="PRINTS" id="PR00132">
    <property type="entry name" value="GLHYDRLASE2"/>
</dbReference>
<dbReference type="PANTHER" id="PTHR42732">
    <property type="entry name" value="BETA-GALACTOSIDASE"/>
    <property type="match status" value="1"/>
</dbReference>
<evidence type="ECO:0000256" key="1">
    <source>
        <dbReference type="ARBA" id="ARBA00007401"/>
    </source>
</evidence>
<evidence type="ECO:0000259" key="9">
    <source>
        <dbReference type="Pfam" id="PF18565"/>
    </source>
</evidence>
<keyword evidence="4" id="KW-0732">Signal</keyword>
<evidence type="ECO:0000256" key="4">
    <source>
        <dbReference type="SAM" id="SignalP"/>
    </source>
</evidence>
<dbReference type="Gene3D" id="2.60.40.10">
    <property type="entry name" value="Immunoglobulins"/>
    <property type="match status" value="3"/>
</dbReference>
<dbReference type="InterPro" id="IPR051913">
    <property type="entry name" value="GH2_Domain-Containing"/>
</dbReference>
<comment type="caution">
    <text evidence="10">The sequence shown here is derived from an EMBL/GenBank/DDBJ whole genome shotgun (WGS) entry which is preliminary data.</text>
</comment>
<feature type="domain" description="Glycosyl hydrolases family 2 sugar binding" evidence="7">
    <location>
        <begin position="24"/>
        <end position="174"/>
    </location>
</feature>
<dbReference type="SUPFAM" id="SSF49785">
    <property type="entry name" value="Galactose-binding domain-like"/>
    <property type="match status" value="1"/>
</dbReference>
<dbReference type="InterPro" id="IPR006101">
    <property type="entry name" value="Glyco_hydro_2"/>
</dbReference>
<dbReference type="RefSeq" id="WP_322607590.1">
    <property type="nucleotide sequence ID" value="NZ_JARVCO010000004.1"/>
</dbReference>
<evidence type="ECO:0000313" key="10">
    <source>
        <dbReference type="EMBL" id="MDZ8117788.1"/>
    </source>
</evidence>
<gene>
    <name evidence="10" type="ORF">P9H32_04050</name>
</gene>
<dbReference type="InterPro" id="IPR006103">
    <property type="entry name" value="Glyco_hydro_2_cat"/>
</dbReference>
<dbReference type="InterPro" id="IPR036156">
    <property type="entry name" value="Beta-gal/glucu_dom_sf"/>
</dbReference>
<keyword evidence="2 10" id="KW-0378">Hydrolase</keyword>
<dbReference type="EMBL" id="JARVCO010000004">
    <property type="protein sequence ID" value="MDZ8117788.1"/>
    <property type="molecule type" value="Genomic_DNA"/>
</dbReference>
<proteinExistence type="inferred from homology"/>
<evidence type="ECO:0000256" key="3">
    <source>
        <dbReference type="ARBA" id="ARBA00023295"/>
    </source>
</evidence>
<name>A0ABU5MU97_9BACT</name>
<evidence type="ECO:0000259" key="8">
    <source>
        <dbReference type="Pfam" id="PF16355"/>
    </source>
</evidence>
<dbReference type="InterPro" id="IPR032311">
    <property type="entry name" value="DUF4982"/>
</dbReference>
<dbReference type="Pfam" id="PF18565">
    <property type="entry name" value="Glyco_hydro2_C5"/>
    <property type="match status" value="1"/>
</dbReference>
<dbReference type="GO" id="GO:0016787">
    <property type="term" value="F:hydrolase activity"/>
    <property type="evidence" value="ECO:0007669"/>
    <property type="project" value="UniProtKB-KW"/>
</dbReference>
<dbReference type="SUPFAM" id="SSF49303">
    <property type="entry name" value="beta-Galactosidase/glucuronidase domain"/>
    <property type="match status" value="1"/>
</dbReference>
<feature type="domain" description="Glycoside hydrolase family 2" evidence="9">
    <location>
        <begin position="739"/>
        <end position="838"/>
    </location>
</feature>
<dbReference type="Gene3D" id="3.20.20.80">
    <property type="entry name" value="Glycosidases"/>
    <property type="match status" value="1"/>
</dbReference>
<evidence type="ECO:0000259" key="7">
    <source>
        <dbReference type="Pfam" id="PF02837"/>
    </source>
</evidence>
<evidence type="ECO:0000259" key="5">
    <source>
        <dbReference type="Pfam" id="PF00703"/>
    </source>
</evidence>
<dbReference type="Pfam" id="PF16355">
    <property type="entry name" value="DUF4982"/>
    <property type="match status" value="1"/>
</dbReference>
<accession>A0ABU5MU97</accession>
<dbReference type="InterPro" id="IPR040605">
    <property type="entry name" value="Glyco_hydro2_dom5"/>
</dbReference>
<dbReference type="InterPro" id="IPR006104">
    <property type="entry name" value="Glyco_hydro_2_N"/>
</dbReference>
<dbReference type="Proteomes" id="UP001290861">
    <property type="component" value="Unassembled WGS sequence"/>
</dbReference>
<dbReference type="Pfam" id="PF02836">
    <property type="entry name" value="Glyco_hydro_2_C"/>
    <property type="match status" value="1"/>
</dbReference>
<feature type="domain" description="DUF4982" evidence="8">
    <location>
        <begin position="667"/>
        <end position="724"/>
    </location>
</feature>
<comment type="similarity">
    <text evidence="1">Belongs to the glycosyl hydrolase 2 family.</text>
</comment>
<evidence type="ECO:0000313" key="11">
    <source>
        <dbReference type="Proteomes" id="UP001290861"/>
    </source>
</evidence>
<evidence type="ECO:0000256" key="2">
    <source>
        <dbReference type="ARBA" id="ARBA00022801"/>
    </source>
</evidence>
<feature type="domain" description="Glycoside hydrolase family 2 immunoglobulin-like beta-sandwich" evidence="5">
    <location>
        <begin position="188"/>
        <end position="288"/>
    </location>
</feature>
<protein>
    <submittedName>
        <fullName evidence="10">Glycoside hydrolase family 2 TIM barrel-domain containing protein</fullName>
    </submittedName>
</protein>
<keyword evidence="11" id="KW-1185">Reference proteome</keyword>
<dbReference type="InterPro" id="IPR013783">
    <property type="entry name" value="Ig-like_fold"/>
</dbReference>
<dbReference type="Pfam" id="PF00703">
    <property type="entry name" value="Glyco_hydro_2"/>
    <property type="match status" value="1"/>
</dbReference>
<evidence type="ECO:0000259" key="6">
    <source>
        <dbReference type="Pfam" id="PF02836"/>
    </source>
</evidence>
<dbReference type="SUPFAM" id="SSF51445">
    <property type="entry name" value="(Trans)glycosidases"/>
    <property type="match status" value="1"/>
</dbReference>
<dbReference type="InterPro" id="IPR006102">
    <property type="entry name" value="Ig-like_GH2"/>
</dbReference>
<feature type="signal peptide" evidence="4">
    <location>
        <begin position="1"/>
        <end position="19"/>
    </location>
</feature>
<dbReference type="Pfam" id="PF02837">
    <property type="entry name" value="Glyco_hydro_2_N"/>
    <property type="match status" value="1"/>
</dbReference>
<dbReference type="InterPro" id="IPR017853">
    <property type="entry name" value="GH"/>
</dbReference>
<organism evidence="10 11">
    <name type="scientific">Pontiella agarivorans</name>
    <dbReference type="NCBI Taxonomy" id="3038953"/>
    <lineage>
        <taxon>Bacteria</taxon>
        <taxon>Pseudomonadati</taxon>
        <taxon>Kiritimatiellota</taxon>
        <taxon>Kiritimatiellia</taxon>
        <taxon>Kiritimatiellales</taxon>
        <taxon>Pontiellaceae</taxon>
        <taxon>Pontiella</taxon>
    </lineage>
</organism>
<feature type="chain" id="PRO_5047298627" evidence="4">
    <location>
        <begin position="20"/>
        <end position="845"/>
    </location>
</feature>
<dbReference type="PANTHER" id="PTHR42732:SF1">
    <property type="entry name" value="BETA-MANNOSIDASE"/>
    <property type="match status" value="1"/>
</dbReference>
<reference evidence="10 11" key="1">
    <citation type="journal article" date="2024" name="Appl. Environ. Microbiol.">
        <title>Pontiella agarivorans sp. nov., a novel marine anaerobic bacterium capable of degrading macroalgal polysaccharides and fixing nitrogen.</title>
        <authorList>
            <person name="Liu N."/>
            <person name="Kivenson V."/>
            <person name="Peng X."/>
            <person name="Cui Z."/>
            <person name="Lankiewicz T.S."/>
            <person name="Gosselin K.M."/>
            <person name="English C.J."/>
            <person name="Blair E.M."/>
            <person name="O'Malley M.A."/>
            <person name="Valentine D.L."/>
        </authorList>
    </citation>
    <scope>NUCLEOTIDE SEQUENCE [LARGE SCALE GENOMIC DNA]</scope>
    <source>
        <strain evidence="10 11">NLcol2</strain>
    </source>
</reference>
<keyword evidence="3" id="KW-0326">Glycosidase</keyword>
<sequence>MNRVLMMTALAAVSVVSMAQRVADFNGNWRFALDAEGVPQDEHYDDSTWRQLNLPHDWVVENSCQSNLPFYQATGVIPGKGIGWYRKTFETGALAGKKVQVLFDGVYNNSEVWINGRKLGFHPNGYTPFHFDLTPHLEENGTNVLTVKVDHTRYADSRWYTGAGIYRDVELITTDKLHIPIWGTFYSTITASEKSAEIDAEIRVKNDYSDIRKFRVITSILDAEGHRVGSDAKRIKLNGGEHITIEQKIRVENPRRWSIGDPYLYTAKTELVADGETVDASSARIGIRTFKFDPDAGFSLNGSSMKIKGVCLHHDGGLVGSAVPAGVWRRRLEILKEGGCNAIRSAHNPASTVLLDLCDEMGVLVQDEFFDEWDNPKDKRFNMNQRDVHYETQGYGEHFQVWAEKDLKSTVLSHRNHPSIIQWSIGNEIEWTYPRNKAATGFFNNMNWDGNYFWSEPPFSTEEIKHQLATLPRGRYDIGETAQKLSRWTKELDTTRPVTANCILPSASHFSGYADALDMVGYSYRRVLYDYGHRILPDKPIMGTENVPQYHEWKAVMDRDHIAGTFLWTGIDYMGEVRGDYPVKVNGSGMLDTAGFKKGSWHMYRTLWRDEPHLAFGINYIEEIKHRGKALYELDADGNAVLKNPDSWKQMLWSWQPVFNHWNFEEGRMTVVELYTNCEEAELLLNGKSLGRKKQAAFEDHIVKWAVPFEEGTLTARGWKDGKRFERTLSTHGEPVGMTLRTENRRLKADGYDVAHIVVQLQDEQGFPVYTENREITFSIPEGLKRLGVDNGAADNVQDFQSDTIRTHKGRALLIVQATDAAGEYVIRASGEGLSDAAATVITER</sequence>
<feature type="domain" description="Glycoside hydrolase family 2 catalytic" evidence="6">
    <location>
        <begin position="297"/>
        <end position="429"/>
    </location>
</feature>
<dbReference type="InterPro" id="IPR008979">
    <property type="entry name" value="Galactose-bd-like_sf"/>
</dbReference>
<dbReference type="Gene3D" id="2.60.120.260">
    <property type="entry name" value="Galactose-binding domain-like"/>
    <property type="match status" value="1"/>
</dbReference>